<accession>A0A1F6GCK4</accession>
<evidence type="ECO:0000256" key="4">
    <source>
        <dbReference type="ARBA" id="ARBA00032089"/>
    </source>
</evidence>
<gene>
    <name evidence="9" type="ORF">A2V95_03275</name>
</gene>
<dbReference type="NCBIfam" id="TIGR00219">
    <property type="entry name" value="mreC"/>
    <property type="match status" value="1"/>
</dbReference>
<dbReference type="Gene3D" id="2.40.10.340">
    <property type="entry name" value="Rod shape-determining protein MreC, domain 1"/>
    <property type="match status" value="1"/>
</dbReference>
<dbReference type="AlphaFoldDB" id="A0A1F6GCK4"/>
<feature type="transmembrane region" description="Helical" evidence="7">
    <location>
        <begin position="21"/>
        <end position="38"/>
    </location>
</feature>
<keyword evidence="6" id="KW-0175">Coiled coil</keyword>
<keyword evidence="7" id="KW-0472">Membrane</keyword>
<comment type="caution">
    <text evidence="9">The sequence shown here is derived from an EMBL/GenBank/DDBJ whole genome shotgun (WGS) entry which is preliminary data.</text>
</comment>
<evidence type="ECO:0000256" key="5">
    <source>
        <dbReference type="PIRNR" id="PIRNR038471"/>
    </source>
</evidence>
<evidence type="ECO:0000256" key="3">
    <source>
        <dbReference type="ARBA" id="ARBA00022960"/>
    </source>
</evidence>
<dbReference type="PANTHER" id="PTHR34138:SF1">
    <property type="entry name" value="CELL SHAPE-DETERMINING PROTEIN MREC"/>
    <property type="match status" value="1"/>
</dbReference>
<protein>
    <recommendedName>
        <fullName evidence="2 5">Cell shape-determining protein MreC</fullName>
    </recommendedName>
    <alternativeName>
        <fullName evidence="4 5">Cell shape protein MreC</fullName>
    </alternativeName>
</protein>
<evidence type="ECO:0000256" key="6">
    <source>
        <dbReference type="SAM" id="Coils"/>
    </source>
</evidence>
<evidence type="ECO:0000256" key="1">
    <source>
        <dbReference type="ARBA" id="ARBA00009369"/>
    </source>
</evidence>
<evidence type="ECO:0000313" key="10">
    <source>
        <dbReference type="Proteomes" id="UP000178149"/>
    </source>
</evidence>
<reference evidence="9 10" key="1">
    <citation type="journal article" date="2016" name="Nat. Commun.">
        <title>Thousands of microbial genomes shed light on interconnected biogeochemical processes in an aquifer system.</title>
        <authorList>
            <person name="Anantharaman K."/>
            <person name="Brown C.T."/>
            <person name="Hug L.A."/>
            <person name="Sharon I."/>
            <person name="Castelle C.J."/>
            <person name="Probst A.J."/>
            <person name="Thomas B.C."/>
            <person name="Singh A."/>
            <person name="Wilkins M.J."/>
            <person name="Karaoz U."/>
            <person name="Brodie E.L."/>
            <person name="Williams K.H."/>
            <person name="Hubbard S.S."/>
            <person name="Banfield J.F."/>
        </authorList>
    </citation>
    <scope>NUCLEOTIDE SEQUENCE [LARGE SCALE GENOMIC DNA]</scope>
</reference>
<dbReference type="EMBL" id="MFMV01000020">
    <property type="protein sequence ID" value="OGG95857.1"/>
    <property type="molecule type" value="Genomic_DNA"/>
</dbReference>
<feature type="coiled-coil region" evidence="6">
    <location>
        <begin position="74"/>
        <end position="118"/>
    </location>
</feature>
<dbReference type="PIRSF" id="PIRSF038471">
    <property type="entry name" value="MreC"/>
    <property type="match status" value="1"/>
</dbReference>
<evidence type="ECO:0000256" key="2">
    <source>
        <dbReference type="ARBA" id="ARBA00013855"/>
    </source>
</evidence>
<dbReference type="PANTHER" id="PTHR34138">
    <property type="entry name" value="CELL SHAPE-DETERMINING PROTEIN MREC"/>
    <property type="match status" value="1"/>
</dbReference>
<evidence type="ECO:0000313" key="9">
    <source>
        <dbReference type="EMBL" id="OGG95857.1"/>
    </source>
</evidence>
<keyword evidence="7" id="KW-1133">Transmembrane helix</keyword>
<dbReference type="InterPro" id="IPR042175">
    <property type="entry name" value="Cell/Rod_MreC_2"/>
</dbReference>
<keyword evidence="3 5" id="KW-0133">Cell shape</keyword>
<dbReference type="Gene3D" id="2.40.10.350">
    <property type="entry name" value="Rod shape-determining protein MreC, domain 2"/>
    <property type="match status" value="1"/>
</dbReference>
<keyword evidence="7" id="KW-0812">Transmembrane</keyword>
<dbReference type="InterPro" id="IPR042177">
    <property type="entry name" value="Cell/Rod_1"/>
</dbReference>
<dbReference type="InterPro" id="IPR007221">
    <property type="entry name" value="MreC"/>
</dbReference>
<evidence type="ECO:0000259" key="8">
    <source>
        <dbReference type="Pfam" id="PF04085"/>
    </source>
</evidence>
<dbReference type="GO" id="GO:0008360">
    <property type="term" value="P:regulation of cell shape"/>
    <property type="evidence" value="ECO:0007669"/>
    <property type="project" value="UniProtKB-KW"/>
</dbReference>
<comment type="function">
    <text evidence="5">Involved in formation and maintenance of cell shape.</text>
</comment>
<dbReference type="InterPro" id="IPR055342">
    <property type="entry name" value="MreC_beta-barrel_core"/>
</dbReference>
<dbReference type="Pfam" id="PF04085">
    <property type="entry name" value="MreC"/>
    <property type="match status" value="1"/>
</dbReference>
<sequence length="280" mass="31377">MLLDKAIVYMSSRQLPLKITLGALIFCGLVFLVYYLGLSRFTNSPLTVALNPAIKSGRDLANYLGDFFSLYSKQKDLADRNELLRQELIALTKKNVELISAKNENELLKKELRFLDEYKYRYVMARVIGQSFDYENNYLIIDKGVRDGLFVGLAVTANQGLLVGRLIKVEQDLSQVQFLTDTKSKIAVSIMGEEEAPGLAIGDHDLNLKIDMLPKLARIAPHNLVVTSNLNINIPHGLLVGEIQKVESSDVDLWQSAVAEPLVDYSKLPFVTVILPDYNN</sequence>
<organism evidence="9 10">
    <name type="scientific">Candidatus Kuenenbacteria bacterium RBG_16_41_7</name>
    <dbReference type="NCBI Taxonomy" id="1798560"/>
    <lineage>
        <taxon>Bacteria</taxon>
        <taxon>Candidatus Kueneniibacteriota</taxon>
    </lineage>
</organism>
<proteinExistence type="inferred from homology"/>
<evidence type="ECO:0000256" key="7">
    <source>
        <dbReference type="SAM" id="Phobius"/>
    </source>
</evidence>
<name>A0A1F6GCK4_9BACT</name>
<comment type="similarity">
    <text evidence="1 5">Belongs to the MreC family.</text>
</comment>
<dbReference type="Proteomes" id="UP000178149">
    <property type="component" value="Unassembled WGS sequence"/>
</dbReference>
<dbReference type="GO" id="GO:0005886">
    <property type="term" value="C:plasma membrane"/>
    <property type="evidence" value="ECO:0007669"/>
    <property type="project" value="TreeGrafter"/>
</dbReference>
<feature type="domain" description="Rod shape-determining protein MreC beta-barrel core" evidence="8">
    <location>
        <begin position="127"/>
        <end position="274"/>
    </location>
</feature>